<reference evidence="1 2" key="1">
    <citation type="journal article" date="2018" name="Front. Plant Sci.">
        <title>Red Clover (Trifolium pratense) and Zigzag Clover (T. medium) - A Picture of Genomic Similarities and Differences.</title>
        <authorList>
            <person name="Dluhosova J."/>
            <person name="Istvanek J."/>
            <person name="Nedelnik J."/>
            <person name="Repkova J."/>
        </authorList>
    </citation>
    <scope>NUCLEOTIDE SEQUENCE [LARGE SCALE GENOMIC DNA]</scope>
    <source>
        <strain evidence="2">cv. 10/8</strain>
        <tissue evidence="1">Leaf</tissue>
    </source>
</reference>
<sequence length="79" mass="8664">MARSPISSAAKAKAKLMMIRKAKVADAIADKVLSRMIMMIKRSMESKEVVHKLDDEVAHKLDGIIAIGDKIVDTVRSSN</sequence>
<dbReference type="EMBL" id="LXQA010081978">
    <property type="protein sequence ID" value="MCI11904.1"/>
    <property type="molecule type" value="Genomic_DNA"/>
</dbReference>
<evidence type="ECO:0000313" key="1">
    <source>
        <dbReference type="EMBL" id="MCI11904.1"/>
    </source>
</evidence>
<proteinExistence type="predicted"/>
<accession>A0A392PJB5</accession>
<protein>
    <submittedName>
        <fullName evidence="1">Uncharacterized protein</fullName>
    </submittedName>
</protein>
<keyword evidence="2" id="KW-1185">Reference proteome</keyword>
<name>A0A392PJB5_9FABA</name>
<evidence type="ECO:0000313" key="2">
    <source>
        <dbReference type="Proteomes" id="UP000265520"/>
    </source>
</evidence>
<comment type="caution">
    <text evidence="1">The sequence shown here is derived from an EMBL/GenBank/DDBJ whole genome shotgun (WGS) entry which is preliminary data.</text>
</comment>
<organism evidence="1 2">
    <name type="scientific">Trifolium medium</name>
    <dbReference type="NCBI Taxonomy" id="97028"/>
    <lineage>
        <taxon>Eukaryota</taxon>
        <taxon>Viridiplantae</taxon>
        <taxon>Streptophyta</taxon>
        <taxon>Embryophyta</taxon>
        <taxon>Tracheophyta</taxon>
        <taxon>Spermatophyta</taxon>
        <taxon>Magnoliopsida</taxon>
        <taxon>eudicotyledons</taxon>
        <taxon>Gunneridae</taxon>
        <taxon>Pentapetalae</taxon>
        <taxon>rosids</taxon>
        <taxon>fabids</taxon>
        <taxon>Fabales</taxon>
        <taxon>Fabaceae</taxon>
        <taxon>Papilionoideae</taxon>
        <taxon>50 kb inversion clade</taxon>
        <taxon>NPAAA clade</taxon>
        <taxon>Hologalegina</taxon>
        <taxon>IRL clade</taxon>
        <taxon>Trifolieae</taxon>
        <taxon>Trifolium</taxon>
    </lineage>
</organism>
<dbReference type="Proteomes" id="UP000265520">
    <property type="component" value="Unassembled WGS sequence"/>
</dbReference>
<dbReference type="AlphaFoldDB" id="A0A392PJB5"/>